<dbReference type="InterPro" id="IPR041443">
    <property type="entry name" value="Exop_C"/>
</dbReference>
<keyword evidence="5" id="KW-1185">Reference proteome</keyword>
<dbReference type="SUPFAM" id="SSF49785">
    <property type="entry name" value="Galactose-binding domain-like"/>
    <property type="match status" value="1"/>
</dbReference>
<evidence type="ECO:0000256" key="1">
    <source>
        <dbReference type="SAM" id="SignalP"/>
    </source>
</evidence>
<feature type="signal peptide" evidence="1">
    <location>
        <begin position="1"/>
        <end position="17"/>
    </location>
</feature>
<dbReference type="PANTHER" id="PTHR30383">
    <property type="entry name" value="THIOESTERASE 1/PROTEASE 1/LYSOPHOSPHOLIPASE L1"/>
    <property type="match status" value="1"/>
</dbReference>
<dbReference type="RefSeq" id="WP_093554682.1">
    <property type="nucleotide sequence ID" value="NZ_FPBO01000004.1"/>
</dbReference>
<evidence type="ECO:0000313" key="5">
    <source>
        <dbReference type="Proteomes" id="UP000199391"/>
    </source>
</evidence>
<dbReference type="Proteomes" id="UP000199391">
    <property type="component" value="Unassembled WGS sequence"/>
</dbReference>
<dbReference type="AlphaFoldDB" id="A0A1I7GY20"/>
<accession>A0A1I7GY20</accession>
<dbReference type="GO" id="GO:0004622">
    <property type="term" value="F:phosphatidylcholine lysophospholipase activity"/>
    <property type="evidence" value="ECO:0007669"/>
    <property type="project" value="TreeGrafter"/>
</dbReference>
<evidence type="ECO:0000259" key="3">
    <source>
        <dbReference type="Pfam" id="PF18559"/>
    </source>
</evidence>
<dbReference type="InterPro" id="IPR036514">
    <property type="entry name" value="SGNH_hydro_sf"/>
</dbReference>
<evidence type="ECO:0000313" key="4">
    <source>
        <dbReference type="EMBL" id="SFU53354.1"/>
    </source>
</evidence>
<dbReference type="SUPFAM" id="SSF52266">
    <property type="entry name" value="SGNH hydrolase"/>
    <property type="match status" value="1"/>
</dbReference>
<dbReference type="Pfam" id="PF13472">
    <property type="entry name" value="Lipase_GDSL_2"/>
    <property type="match status" value="1"/>
</dbReference>
<dbReference type="InterPro" id="IPR051532">
    <property type="entry name" value="Ester_Hydrolysis_Enzymes"/>
</dbReference>
<proteinExistence type="predicted"/>
<name>A0A1I7GY20_9BURK</name>
<dbReference type="STRING" id="1035707.SAMN05216552_1004190"/>
<dbReference type="EMBL" id="FPBO01000004">
    <property type="protein sequence ID" value="SFU53354.1"/>
    <property type="molecule type" value="Genomic_DNA"/>
</dbReference>
<evidence type="ECO:0000259" key="2">
    <source>
        <dbReference type="Pfam" id="PF13472"/>
    </source>
</evidence>
<feature type="domain" description="ExoP galactose-binding-like" evidence="3">
    <location>
        <begin position="66"/>
        <end position="198"/>
    </location>
</feature>
<dbReference type="Pfam" id="PF18559">
    <property type="entry name" value="Exop_C"/>
    <property type="match status" value="1"/>
</dbReference>
<sequence>MRSLPLFAALAALSACSVPGTQAPAAGELAIFSARPHPALHVAAANSERQQVLNGASAAAPKPPGANAQDNNVAVRVSGKDGADDALTLQWSNAWYASMRFEGAPQDLRPYIPSGVLAFDLNVKDLSKGGLAIKVGCGKDCERQVPYMLPARAMEGQGWRRVVLSMSCFVHEGDDFSAVTQPFALQAGGAGEVSVANVGFQASGTPNASCPDYKTVSVTPDMLNESWSLDWWRPRHEKKLEEARALKAAGKNSEVVFIGDSITQGWEKEGAPVWSRHYQKYNALNLGFGGDRTENVLWRLLHGEVDGLDPKVAVLMFGTNNTGHRYEDPALIAAGIKRNIDELQRRLPNTKILLLAIFPRDATADGPARRNNERVNAILPSFADQRKVHFVNLNAAFVGADGVLSKDIMPDLLHPNEKGYELWAKAMEPELQKLLKP</sequence>
<dbReference type="Gene3D" id="3.40.50.1110">
    <property type="entry name" value="SGNH hydrolase"/>
    <property type="match status" value="1"/>
</dbReference>
<feature type="domain" description="SGNH hydrolase-type esterase" evidence="2">
    <location>
        <begin position="257"/>
        <end position="422"/>
    </location>
</feature>
<keyword evidence="1" id="KW-0732">Signal</keyword>
<dbReference type="InterPro" id="IPR013830">
    <property type="entry name" value="SGNH_hydro"/>
</dbReference>
<dbReference type="PANTHER" id="PTHR30383:SF32">
    <property type="entry name" value="SGNH-HYDROLASE"/>
    <property type="match status" value="1"/>
</dbReference>
<reference evidence="5" key="1">
    <citation type="submission" date="2016-10" db="EMBL/GenBank/DDBJ databases">
        <authorList>
            <person name="Varghese N."/>
            <person name="Submissions S."/>
        </authorList>
    </citation>
    <scope>NUCLEOTIDE SEQUENCE [LARGE SCALE GENOMIC DNA]</scope>
    <source>
        <strain evidence="5">CGMCC 1.11014</strain>
    </source>
</reference>
<dbReference type="InterPro" id="IPR008979">
    <property type="entry name" value="Galactose-bd-like_sf"/>
</dbReference>
<dbReference type="CDD" id="cd01820">
    <property type="entry name" value="PAF_acetylesterase_like"/>
    <property type="match status" value="1"/>
</dbReference>
<protein>
    <submittedName>
        <fullName evidence="4">Beta-glucosidase</fullName>
    </submittedName>
</protein>
<dbReference type="PROSITE" id="PS51257">
    <property type="entry name" value="PROKAR_LIPOPROTEIN"/>
    <property type="match status" value="1"/>
</dbReference>
<feature type="chain" id="PRO_5011642501" evidence="1">
    <location>
        <begin position="18"/>
        <end position="437"/>
    </location>
</feature>
<dbReference type="Gene3D" id="2.60.120.430">
    <property type="entry name" value="Galactose-binding lectin"/>
    <property type="match status" value="1"/>
</dbReference>
<dbReference type="OrthoDB" id="9790057at2"/>
<organism evidence="4 5">
    <name type="scientific">Pseudoduganella namucuonensis</name>
    <dbReference type="NCBI Taxonomy" id="1035707"/>
    <lineage>
        <taxon>Bacteria</taxon>
        <taxon>Pseudomonadati</taxon>
        <taxon>Pseudomonadota</taxon>
        <taxon>Betaproteobacteria</taxon>
        <taxon>Burkholderiales</taxon>
        <taxon>Oxalobacteraceae</taxon>
        <taxon>Telluria group</taxon>
        <taxon>Pseudoduganella</taxon>
    </lineage>
</organism>
<gene>
    <name evidence="4" type="ORF">SAMN05216552_1004190</name>
</gene>